<dbReference type="AlphaFoldDB" id="A0A8H9IIZ6"/>
<gene>
    <name evidence="1" type="ORF">GCM10010096_24220</name>
</gene>
<protein>
    <submittedName>
        <fullName evidence="1">Uncharacterized protein</fullName>
    </submittedName>
</protein>
<accession>A0A8H9IIZ6</accession>
<proteinExistence type="predicted"/>
<dbReference type="EMBL" id="BMZN01000003">
    <property type="protein sequence ID" value="GHC51315.1"/>
    <property type="molecule type" value="Genomic_DNA"/>
</dbReference>
<dbReference type="Proteomes" id="UP000608923">
    <property type="component" value="Unassembled WGS sequence"/>
</dbReference>
<evidence type="ECO:0000313" key="2">
    <source>
        <dbReference type="Proteomes" id="UP000608923"/>
    </source>
</evidence>
<keyword evidence="2" id="KW-1185">Reference proteome</keyword>
<organism evidence="1 2">
    <name type="scientific">Alcaligenes pakistanensis</name>
    <dbReference type="NCBI Taxonomy" id="1482717"/>
    <lineage>
        <taxon>Bacteria</taxon>
        <taxon>Pseudomonadati</taxon>
        <taxon>Pseudomonadota</taxon>
        <taxon>Betaproteobacteria</taxon>
        <taxon>Burkholderiales</taxon>
        <taxon>Alcaligenaceae</taxon>
        <taxon>Alcaligenes</taxon>
    </lineage>
</organism>
<evidence type="ECO:0000313" key="1">
    <source>
        <dbReference type="EMBL" id="GHC51315.1"/>
    </source>
</evidence>
<reference evidence="2" key="1">
    <citation type="journal article" date="2019" name="Int. J. Syst. Evol. Microbiol.">
        <title>The Global Catalogue of Microorganisms (GCM) 10K type strain sequencing project: providing services to taxonomists for standard genome sequencing and annotation.</title>
        <authorList>
            <consortium name="The Broad Institute Genomics Platform"/>
            <consortium name="The Broad Institute Genome Sequencing Center for Infectious Disease"/>
            <person name="Wu L."/>
            <person name="Ma J."/>
        </authorList>
    </citation>
    <scope>NUCLEOTIDE SEQUENCE [LARGE SCALE GENOMIC DNA]</scope>
    <source>
        <strain evidence="2">KCTC 42083</strain>
    </source>
</reference>
<comment type="caution">
    <text evidence="1">The sequence shown here is derived from an EMBL/GenBank/DDBJ whole genome shotgun (WGS) entry which is preliminary data.</text>
</comment>
<sequence length="60" mass="6689">MTRGYSALTIMRIVINYYMAHVVQSASGVDLERQMGLFLGTLIASPDDQIQLHSAALYWA</sequence>
<name>A0A8H9IIZ6_9BURK</name>